<dbReference type="PANTHER" id="PTHR34220:SF7">
    <property type="entry name" value="SENSOR HISTIDINE KINASE YPDA"/>
    <property type="match status" value="1"/>
</dbReference>
<dbReference type="GO" id="GO:0016301">
    <property type="term" value="F:kinase activity"/>
    <property type="evidence" value="ECO:0007669"/>
    <property type="project" value="UniProtKB-KW"/>
</dbReference>
<keyword evidence="4" id="KW-1185">Reference proteome</keyword>
<dbReference type="PANTHER" id="PTHR34220">
    <property type="entry name" value="SENSOR HISTIDINE KINASE YPDA"/>
    <property type="match status" value="1"/>
</dbReference>
<evidence type="ECO:0000313" key="4">
    <source>
        <dbReference type="Proteomes" id="UP000676386"/>
    </source>
</evidence>
<keyword evidence="3" id="KW-0418">Kinase</keyword>
<keyword evidence="1" id="KW-0812">Transmembrane</keyword>
<dbReference type="Proteomes" id="UP000676386">
    <property type="component" value="Unassembled WGS sequence"/>
</dbReference>
<dbReference type="Pfam" id="PF06580">
    <property type="entry name" value="His_kinase"/>
    <property type="match status" value="1"/>
</dbReference>
<evidence type="ECO:0000256" key="1">
    <source>
        <dbReference type="SAM" id="Phobius"/>
    </source>
</evidence>
<reference evidence="3 4" key="1">
    <citation type="submission" date="2021-04" db="EMBL/GenBank/DDBJ databases">
        <title>Chitinophaga sp. nov., isolated from the rhizosphere soil.</title>
        <authorList>
            <person name="He S."/>
        </authorList>
    </citation>
    <scope>NUCLEOTIDE SEQUENCE [LARGE SCALE GENOMIC DNA]</scope>
    <source>
        <strain evidence="3 4">2R12</strain>
    </source>
</reference>
<gene>
    <name evidence="3" type="ORF">KE626_34290</name>
</gene>
<sequence>MKRSVIYLLHTGYWLLYALLISTFVLLMSKGQMPLHAWVNTVFFSPLALFCFVPGILGFYSFYHILFDRFLYKQKYLAFAGMTVVLAVLAGCITSLLLWMPFAHGNQSLKLSELLIMSLFLSVLAGIHGVIALVLKGFISWSGEMKLKEELHRRNYETELALVKSQINPHFLFNTINNIDVLIEKDAVKASMYLNKLSGIMRFMLYETRDDQIPLQKEIDYLDEYIALQRIRSANSEYVEYSITGEPGNHMIAPMLFIAYVENAFKHAAPRKEGPAVSISLSVNTETIRFACENKYRRTSPINRVHNGLGNDLLQRRLALLYPGKHELDISDSGEIYKVTLTLNTHEN</sequence>
<feature type="transmembrane region" description="Helical" evidence="1">
    <location>
        <begin position="7"/>
        <end position="27"/>
    </location>
</feature>
<feature type="domain" description="Signal transduction histidine kinase internal region" evidence="2">
    <location>
        <begin position="159"/>
        <end position="234"/>
    </location>
</feature>
<evidence type="ECO:0000313" key="3">
    <source>
        <dbReference type="EMBL" id="MBS0032452.1"/>
    </source>
</evidence>
<dbReference type="InterPro" id="IPR010559">
    <property type="entry name" value="Sig_transdc_His_kin_internal"/>
</dbReference>
<name>A0ABS5JB53_9BACT</name>
<dbReference type="RefSeq" id="WP_211977638.1">
    <property type="nucleotide sequence ID" value="NZ_CBFHAM010000144.1"/>
</dbReference>
<keyword evidence="3" id="KW-0808">Transferase</keyword>
<feature type="transmembrane region" description="Helical" evidence="1">
    <location>
        <begin position="114"/>
        <end position="139"/>
    </location>
</feature>
<proteinExistence type="predicted"/>
<organism evidence="3 4">
    <name type="scientific">Chitinophaga hostae</name>
    <dbReference type="NCBI Taxonomy" id="2831022"/>
    <lineage>
        <taxon>Bacteria</taxon>
        <taxon>Pseudomonadati</taxon>
        <taxon>Bacteroidota</taxon>
        <taxon>Chitinophagia</taxon>
        <taxon>Chitinophagales</taxon>
        <taxon>Chitinophagaceae</taxon>
        <taxon>Chitinophaga</taxon>
    </lineage>
</organism>
<accession>A0ABS5JB53</accession>
<keyword evidence="1" id="KW-1133">Transmembrane helix</keyword>
<dbReference type="InterPro" id="IPR050640">
    <property type="entry name" value="Bact_2-comp_sensor_kinase"/>
</dbReference>
<protein>
    <submittedName>
        <fullName evidence="3">Histidine kinase</fullName>
    </submittedName>
</protein>
<feature type="transmembrane region" description="Helical" evidence="1">
    <location>
        <begin position="47"/>
        <end position="66"/>
    </location>
</feature>
<evidence type="ECO:0000259" key="2">
    <source>
        <dbReference type="Pfam" id="PF06580"/>
    </source>
</evidence>
<comment type="caution">
    <text evidence="3">The sequence shown here is derived from an EMBL/GenBank/DDBJ whole genome shotgun (WGS) entry which is preliminary data.</text>
</comment>
<feature type="transmembrane region" description="Helical" evidence="1">
    <location>
        <begin position="78"/>
        <end position="102"/>
    </location>
</feature>
<dbReference type="EMBL" id="JAGTXB010000039">
    <property type="protein sequence ID" value="MBS0032452.1"/>
    <property type="molecule type" value="Genomic_DNA"/>
</dbReference>
<keyword evidence="1" id="KW-0472">Membrane</keyword>